<sequence>MSTESPETSEEVTDDDSELSALETWDRVKHTERFVLVSTLVFVAVFPWVFTSTPLIPNGLLAYDQLARLVLIWGIFALGFNHLLGQTGLLSFGHAMFFGGSAYATALFANNVVADPFLSVVVGVCFALVLAVVTPFILLRLHTVYFAIVTLAIAQMLYYMAREPFEEMTGGINGLGVERNPLFGLLELGADIPGIFGTLWGTYMYLFIAAFFVAVVVFITRVRKSPYGLIFKAVRENETRASFVGLDVWRYKFAAFVISGFIAGIAGGLLPMETYFTGVERLHWTLSGDVVMMTVLGGLGTVAGPILGVIVFLYFEGVVNGLDVIGGYWLLTLALAFTAVVWKYPDGLWGMITNISSRLRSRRGDP</sequence>
<feature type="transmembrane region" description="Helical" evidence="6">
    <location>
        <begin position="116"/>
        <end position="137"/>
    </location>
</feature>
<gene>
    <name evidence="7" type="ORF">ACFQEY_07495</name>
</gene>
<feature type="transmembrane region" description="Helical" evidence="6">
    <location>
        <begin position="144"/>
        <end position="161"/>
    </location>
</feature>
<comment type="subcellular location">
    <subcellularLocation>
        <location evidence="1">Cell membrane</location>
        <topology evidence="1">Multi-pass membrane protein</topology>
    </subcellularLocation>
</comment>
<dbReference type="InterPro" id="IPR001851">
    <property type="entry name" value="ABC_transp_permease"/>
</dbReference>
<dbReference type="AlphaFoldDB" id="A0ABD5UPP7"/>
<evidence type="ECO:0000256" key="4">
    <source>
        <dbReference type="ARBA" id="ARBA00022989"/>
    </source>
</evidence>
<dbReference type="Proteomes" id="UP001596333">
    <property type="component" value="Unassembled WGS sequence"/>
</dbReference>
<name>A0ABD5UPP7_9EURY</name>
<evidence type="ECO:0000256" key="6">
    <source>
        <dbReference type="SAM" id="Phobius"/>
    </source>
</evidence>
<dbReference type="Pfam" id="PF02653">
    <property type="entry name" value="BPD_transp_2"/>
    <property type="match status" value="1"/>
</dbReference>
<dbReference type="EMBL" id="JBHSXI010000008">
    <property type="protein sequence ID" value="MFC6888851.1"/>
    <property type="molecule type" value="Genomic_DNA"/>
</dbReference>
<dbReference type="GO" id="GO:0005886">
    <property type="term" value="C:plasma membrane"/>
    <property type="evidence" value="ECO:0007669"/>
    <property type="project" value="UniProtKB-SubCell"/>
</dbReference>
<organism evidence="7 8">
    <name type="scientific">Halorubrum trueperi</name>
    <dbReference type="NCBI Taxonomy" id="2004704"/>
    <lineage>
        <taxon>Archaea</taxon>
        <taxon>Methanobacteriati</taxon>
        <taxon>Methanobacteriota</taxon>
        <taxon>Stenosarchaea group</taxon>
        <taxon>Halobacteria</taxon>
        <taxon>Halobacteriales</taxon>
        <taxon>Haloferacaceae</taxon>
        <taxon>Halorubrum</taxon>
    </lineage>
</organism>
<keyword evidence="5 6" id="KW-0472">Membrane</keyword>
<proteinExistence type="predicted"/>
<evidence type="ECO:0000313" key="7">
    <source>
        <dbReference type="EMBL" id="MFC6888851.1"/>
    </source>
</evidence>
<evidence type="ECO:0000256" key="1">
    <source>
        <dbReference type="ARBA" id="ARBA00004651"/>
    </source>
</evidence>
<dbReference type="RefSeq" id="WP_379766560.1">
    <property type="nucleotide sequence ID" value="NZ_JBHSXI010000008.1"/>
</dbReference>
<protein>
    <submittedName>
        <fullName evidence="7">Branched-chain amino acid ABC transporter permease</fullName>
    </submittedName>
</protein>
<feature type="transmembrane region" description="Helical" evidence="6">
    <location>
        <begin position="34"/>
        <end position="53"/>
    </location>
</feature>
<evidence type="ECO:0000256" key="3">
    <source>
        <dbReference type="ARBA" id="ARBA00022692"/>
    </source>
</evidence>
<keyword evidence="3 6" id="KW-0812">Transmembrane</keyword>
<dbReference type="CDD" id="cd06581">
    <property type="entry name" value="TM_PBP1_LivM_like"/>
    <property type="match status" value="1"/>
</dbReference>
<feature type="transmembrane region" description="Helical" evidence="6">
    <location>
        <begin position="91"/>
        <end position="110"/>
    </location>
</feature>
<feature type="transmembrane region" description="Helical" evidence="6">
    <location>
        <begin position="327"/>
        <end position="344"/>
    </location>
</feature>
<dbReference type="PANTHER" id="PTHR30482:SF17">
    <property type="entry name" value="ABC TRANSPORTER ATP-BINDING PROTEIN"/>
    <property type="match status" value="1"/>
</dbReference>
<evidence type="ECO:0000256" key="5">
    <source>
        <dbReference type="ARBA" id="ARBA00023136"/>
    </source>
</evidence>
<feature type="transmembrane region" description="Helical" evidence="6">
    <location>
        <begin position="203"/>
        <end position="222"/>
    </location>
</feature>
<comment type="caution">
    <text evidence="7">The sequence shown here is derived from an EMBL/GenBank/DDBJ whole genome shotgun (WGS) entry which is preliminary data.</text>
</comment>
<accession>A0ABD5UPP7</accession>
<evidence type="ECO:0000313" key="8">
    <source>
        <dbReference type="Proteomes" id="UP001596333"/>
    </source>
</evidence>
<reference evidence="7 8" key="1">
    <citation type="journal article" date="2019" name="Int. J. Syst. Evol. Microbiol.">
        <title>The Global Catalogue of Microorganisms (GCM) 10K type strain sequencing project: providing services to taxonomists for standard genome sequencing and annotation.</title>
        <authorList>
            <consortium name="The Broad Institute Genomics Platform"/>
            <consortium name="The Broad Institute Genome Sequencing Center for Infectious Disease"/>
            <person name="Wu L."/>
            <person name="Ma J."/>
        </authorList>
    </citation>
    <scope>NUCLEOTIDE SEQUENCE [LARGE SCALE GENOMIC DNA]</scope>
    <source>
        <strain evidence="7 8">Y73</strain>
    </source>
</reference>
<feature type="transmembrane region" description="Helical" evidence="6">
    <location>
        <begin position="290"/>
        <end position="315"/>
    </location>
</feature>
<keyword evidence="4 6" id="KW-1133">Transmembrane helix</keyword>
<dbReference type="PANTHER" id="PTHR30482">
    <property type="entry name" value="HIGH-AFFINITY BRANCHED-CHAIN AMINO ACID TRANSPORT SYSTEM PERMEASE"/>
    <property type="match status" value="1"/>
</dbReference>
<keyword evidence="2" id="KW-1003">Cell membrane</keyword>
<dbReference type="InterPro" id="IPR043428">
    <property type="entry name" value="LivM-like"/>
</dbReference>
<evidence type="ECO:0000256" key="2">
    <source>
        <dbReference type="ARBA" id="ARBA00022475"/>
    </source>
</evidence>
<feature type="transmembrane region" description="Helical" evidence="6">
    <location>
        <begin position="65"/>
        <end position="84"/>
    </location>
</feature>
<keyword evidence="8" id="KW-1185">Reference proteome</keyword>
<feature type="transmembrane region" description="Helical" evidence="6">
    <location>
        <begin position="253"/>
        <end position="270"/>
    </location>
</feature>